<dbReference type="InterPro" id="IPR003691">
    <property type="entry name" value="FluC"/>
</dbReference>
<keyword evidence="6 12" id="KW-0915">Sodium</keyword>
<organism evidence="13 14">
    <name type="scientific">Thorsellia kenyensis</name>
    <dbReference type="NCBI Taxonomy" id="1549888"/>
    <lineage>
        <taxon>Bacteria</taxon>
        <taxon>Pseudomonadati</taxon>
        <taxon>Pseudomonadota</taxon>
        <taxon>Gammaproteobacteria</taxon>
        <taxon>Enterobacterales</taxon>
        <taxon>Thorselliaceae</taxon>
        <taxon>Thorsellia</taxon>
    </lineage>
</organism>
<gene>
    <name evidence="12 13" type="primary">crcB</name>
    <name evidence="12" type="synonym">fluC</name>
    <name evidence="13" type="ORF">ACFFIT_07395</name>
</gene>
<evidence type="ECO:0000256" key="4">
    <source>
        <dbReference type="ARBA" id="ARBA00022692"/>
    </source>
</evidence>
<keyword evidence="8 12" id="KW-0472">Membrane</keyword>
<reference evidence="13 14" key="1">
    <citation type="submission" date="2024-09" db="EMBL/GenBank/DDBJ databases">
        <authorList>
            <person name="Sun Q."/>
            <person name="Mori K."/>
        </authorList>
    </citation>
    <scope>NUCLEOTIDE SEQUENCE [LARGE SCALE GENOMIC DNA]</scope>
    <source>
        <strain evidence="13 14">CCM 8545</strain>
    </source>
</reference>
<feature type="binding site" evidence="12">
    <location>
        <position position="79"/>
    </location>
    <ligand>
        <name>Na(+)</name>
        <dbReference type="ChEBI" id="CHEBI:29101"/>
        <note>structural</note>
    </ligand>
</feature>
<evidence type="ECO:0000313" key="14">
    <source>
        <dbReference type="Proteomes" id="UP001589758"/>
    </source>
</evidence>
<comment type="caution">
    <text evidence="13">The sequence shown here is derived from an EMBL/GenBank/DDBJ whole genome shotgun (WGS) entry which is preliminary data.</text>
</comment>
<feature type="transmembrane region" description="Helical" evidence="12">
    <location>
        <begin position="6"/>
        <end position="25"/>
    </location>
</feature>
<evidence type="ECO:0000256" key="2">
    <source>
        <dbReference type="ARBA" id="ARBA00022475"/>
    </source>
</evidence>
<keyword evidence="14" id="KW-1185">Reference proteome</keyword>
<name>A0ABV6CC93_9GAMM</name>
<feature type="binding site" evidence="12">
    <location>
        <position position="82"/>
    </location>
    <ligand>
        <name>Na(+)</name>
        <dbReference type="ChEBI" id="CHEBI:29101"/>
        <note>structural</note>
    </ligand>
</feature>
<feature type="transmembrane region" description="Helical" evidence="12">
    <location>
        <begin position="102"/>
        <end position="124"/>
    </location>
</feature>
<evidence type="ECO:0000256" key="1">
    <source>
        <dbReference type="ARBA" id="ARBA00004651"/>
    </source>
</evidence>
<evidence type="ECO:0000256" key="5">
    <source>
        <dbReference type="ARBA" id="ARBA00022989"/>
    </source>
</evidence>
<feature type="transmembrane region" description="Helical" evidence="12">
    <location>
        <begin position="37"/>
        <end position="59"/>
    </location>
</feature>
<keyword evidence="7 12" id="KW-0406">Ion transport</keyword>
<keyword evidence="12" id="KW-0479">Metal-binding</keyword>
<dbReference type="HAMAP" id="MF_00454">
    <property type="entry name" value="FluC"/>
    <property type="match status" value="1"/>
</dbReference>
<sequence length="133" mass="14594">MSLLYHPVIAVFIGGGLGSVLRYFLSISLPTYSKWPFPIATLSANLLGAFIIGTVFAYVSASTQFPSHVKLFLMTGLCGGLTTFSTFSLDLFLFFQKSQWSLLITTLLSNVVLTVIVVSCSFYLTTKLFLNTQ</sequence>
<evidence type="ECO:0000256" key="10">
    <source>
        <dbReference type="ARBA" id="ARBA00035120"/>
    </source>
</evidence>
<comment type="activity regulation">
    <text evidence="12">Na(+) is not transported, but it plays an essential structural role and its presence is essential for fluoride channel function.</text>
</comment>
<comment type="catalytic activity">
    <reaction evidence="11">
        <text>fluoride(in) = fluoride(out)</text>
        <dbReference type="Rhea" id="RHEA:76159"/>
        <dbReference type="ChEBI" id="CHEBI:17051"/>
    </reaction>
    <physiologicalReaction direction="left-to-right" evidence="11">
        <dbReference type="Rhea" id="RHEA:76160"/>
    </physiologicalReaction>
</comment>
<keyword evidence="2 12" id="KW-1003">Cell membrane</keyword>
<dbReference type="Pfam" id="PF02537">
    <property type="entry name" value="CRCB"/>
    <property type="match status" value="1"/>
</dbReference>
<keyword evidence="4 12" id="KW-0812">Transmembrane</keyword>
<keyword evidence="12" id="KW-0813">Transport</keyword>
<comment type="function">
    <text evidence="12">Fluoride-specific ion channel. Important for reducing fluoride concentration in the cell, thus reducing its toxicity.</text>
</comment>
<evidence type="ECO:0000256" key="7">
    <source>
        <dbReference type="ARBA" id="ARBA00023065"/>
    </source>
</evidence>
<dbReference type="PANTHER" id="PTHR28259:SF1">
    <property type="entry name" value="FLUORIDE EXPORT PROTEIN 1-RELATED"/>
    <property type="match status" value="1"/>
</dbReference>
<feature type="transmembrane region" description="Helical" evidence="12">
    <location>
        <begin position="71"/>
        <end position="95"/>
    </location>
</feature>
<dbReference type="NCBIfam" id="TIGR00494">
    <property type="entry name" value="crcB"/>
    <property type="match status" value="1"/>
</dbReference>
<dbReference type="RefSeq" id="WP_385877020.1">
    <property type="nucleotide sequence ID" value="NZ_JBHLXE010000084.1"/>
</dbReference>
<evidence type="ECO:0000256" key="6">
    <source>
        <dbReference type="ARBA" id="ARBA00023053"/>
    </source>
</evidence>
<dbReference type="EMBL" id="JBHLXE010000084">
    <property type="protein sequence ID" value="MFC0179911.1"/>
    <property type="molecule type" value="Genomic_DNA"/>
</dbReference>
<evidence type="ECO:0000256" key="8">
    <source>
        <dbReference type="ARBA" id="ARBA00023136"/>
    </source>
</evidence>
<evidence type="ECO:0000313" key="13">
    <source>
        <dbReference type="EMBL" id="MFC0179911.1"/>
    </source>
</evidence>
<proteinExistence type="inferred from homology"/>
<evidence type="ECO:0000256" key="11">
    <source>
        <dbReference type="ARBA" id="ARBA00035585"/>
    </source>
</evidence>
<keyword evidence="3" id="KW-0997">Cell inner membrane</keyword>
<comment type="subcellular location">
    <subcellularLocation>
        <location evidence="1 12">Cell membrane</location>
        <topology evidence="1 12">Multi-pass membrane protein</topology>
    </subcellularLocation>
</comment>
<comment type="similarity">
    <text evidence="10 12">Belongs to the fluoride channel Fluc/FEX (TC 1.A.43) family.</text>
</comment>
<keyword evidence="9 12" id="KW-0407">Ion channel</keyword>
<dbReference type="Proteomes" id="UP001589758">
    <property type="component" value="Unassembled WGS sequence"/>
</dbReference>
<keyword evidence="5 12" id="KW-1133">Transmembrane helix</keyword>
<accession>A0ABV6CC93</accession>
<evidence type="ECO:0000256" key="9">
    <source>
        <dbReference type="ARBA" id="ARBA00023303"/>
    </source>
</evidence>
<evidence type="ECO:0000256" key="3">
    <source>
        <dbReference type="ARBA" id="ARBA00022519"/>
    </source>
</evidence>
<evidence type="ECO:0000256" key="12">
    <source>
        <dbReference type="HAMAP-Rule" id="MF_00454"/>
    </source>
</evidence>
<protein>
    <recommendedName>
        <fullName evidence="12">Fluoride-specific ion channel FluC</fullName>
    </recommendedName>
</protein>
<dbReference type="PANTHER" id="PTHR28259">
    <property type="entry name" value="FLUORIDE EXPORT PROTEIN 1-RELATED"/>
    <property type="match status" value="1"/>
</dbReference>